<evidence type="ECO:0000313" key="15">
    <source>
        <dbReference type="Proteomes" id="UP000319383"/>
    </source>
</evidence>
<organism evidence="14 15">
    <name type="scientific">Symmachiella dynata</name>
    <dbReference type="NCBI Taxonomy" id="2527995"/>
    <lineage>
        <taxon>Bacteria</taxon>
        <taxon>Pseudomonadati</taxon>
        <taxon>Planctomycetota</taxon>
        <taxon>Planctomycetia</taxon>
        <taxon>Planctomycetales</taxon>
        <taxon>Planctomycetaceae</taxon>
        <taxon>Symmachiella</taxon>
    </lineage>
</organism>
<dbReference type="FunFam" id="1.20.81.30:FF:000001">
    <property type="entry name" value="Type II secretion system protein F"/>
    <property type="match status" value="1"/>
</dbReference>
<dbReference type="EMBL" id="CP036276">
    <property type="protein sequence ID" value="QDU44562.1"/>
    <property type="molecule type" value="Genomic_DNA"/>
</dbReference>
<evidence type="ECO:0000256" key="5">
    <source>
        <dbReference type="ARBA" id="ARBA00022475"/>
    </source>
</evidence>
<comment type="similarity">
    <text evidence="3 11">Belongs to the GSP F family.</text>
</comment>
<evidence type="ECO:0000259" key="13">
    <source>
        <dbReference type="Pfam" id="PF00482"/>
    </source>
</evidence>
<dbReference type="Pfam" id="PF00482">
    <property type="entry name" value="T2SSF"/>
    <property type="match status" value="2"/>
</dbReference>
<dbReference type="PANTHER" id="PTHR30012">
    <property type="entry name" value="GENERAL SECRETION PATHWAY PROTEIN"/>
    <property type="match status" value="1"/>
</dbReference>
<evidence type="ECO:0000256" key="9">
    <source>
        <dbReference type="ARBA" id="ARBA00023136"/>
    </source>
</evidence>
<evidence type="ECO:0000256" key="7">
    <source>
        <dbReference type="ARBA" id="ARBA00022692"/>
    </source>
</evidence>
<proteinExistence type="inferred from homology"/>
<dbReference type="AlphaFoldDB" id="A0A517ZPZ7"/>
<evidence type="ECO:0000256" key="12">
    <source>
        <dbReference type="SAM" id="Phobius"/>
    </source>
</evidence>
<evidence type="ECO:0000256" key="4">
    <source>
        <dbReference type="ARBA" id="ARBA00022448"/>
    </source>
</evidence>
<dbReference type="InterPro" id="IPR042094">
    <property type="entry name" value="T2SS_GspF_sf"/>
</dbReference>
<dbReference type="GO" id="GO:0015628">
    <property type="term" value="P:protein secretion by the type II secretion system"/>
    <property type="evidence" value="ECO:0007669"/>
    <property type="project" value="TreeGrafter"/>
</dbReference>
<dbReference type="Gene3D" id="1.20.81.30">
    <property type="entry name" value="Type II secretion system (T2SS), domain F"/>
    <property type="match status" value="2"/>
</dbReference>
<dbReference type="PANTHER" id="PTHR30012:SF0">
    <property type="entry name" value="TYPE II SECRETION SYSTEM PROTEIN F-RELATED"/>
    <property type="match status" value="1"/>
</dbReference>
<evidence type="ECO:0000256" key="2">
    <source>
        <dbReference type="ARBA" id="ARBA00004429"/>
    </source>
</evidence>
<keyword evidence="5" id="KW-1003">Cell membrane</keyword>
<keyword evidence="8 12" id="KW-1133">Transmembrane helix</keyword>
<feature type="domain" description="Type II secretion system protein GspF" evidence="13">
    <location>
        <begin position="274"/>
        <end position="393"/>
    </location>
</feature>
<name>A0A517ZPZ7_9PLAN</name>
<keyword evidence="4 11" id="KW-0813">Transport</keyword>
<dbReference type="Proteomes" id="UP000319383">
    <property type="component" value="Chromosome"/>
</dbReference>
<reference evidence="14 15" key="1">
    <citation type="submission" date="2019-02" db="EMBL/GenBank/DDBJ databases">
        <title>Deep-cultivation of Planctomycetes and their phenomic and genomic characterization uncovers novel biology.</title>
        <authorList>
            <person name="Wiegand S."/>
            <person name="Jogler M."/>
            <person name="Boedeker C."/>
            <person name="Pinto D."/>
            <person name="Vollmers J."/>
            <person name="Rivas-Marin E."/>
            <person name="Kohn T."/>
            <person name="Peeters S.H."/>
            <person name="Heuer A."/>
            <person name="Rast P."/>
            <person name="Oberbeckmann S."/>
            <person name="Bunk B."/>
            <person name="Jeske O."/>
            <person name="Meyerdierks A."/>
            <person name="Storesund J.E."/>
            <person name="Kallscheuer N."/>
            <person name="Luecker S."/>
            <person name="Lage O.M."/>
            <person name="Pohl T."/>
            <person name="Merkel B.J."/>
            <person name="Hornburger P."/>
            <person name="Mueller R.-W."/>
            <person name="Bruemmer F."/>
            <person name="Labrenz M."/>
            <person name="Spormann A.M."/>
            <person name="Op den Camp H."/>
            <person name="Overmann J."/>
            <person name="Amann R."/>
            <person name="Jetten M.S.M."/>
            <person name="Mascher T."/>
            <person name="Medema M.H."/>
            <person name="Devos D.P."/>
            <person name="Kaster A.-K."/>
            <person name="Ovreas L."/>
            <person name="Rohde M."/>
            <person name="Galperin M.Y."/>
            <person name="Jogler C."/>
        </authorList>
    </citation>
    <scope>NUCLEOTIDE SEQUENCE [LARGE SCALE GENOMIC DNA]</scope>
    <source>
        <strain evidence="14 15">Mal52</strain>
    </source>
</reference>
<dbReference type="KEGG" id="sdyn:Mal52_30460"/>
<keyword evidence="9 12" id="KW-0472">Membrane</keyword>
<sequence length="401" mass="43620">MGVFVYQAMNSSASNVQGTIVADSPREARDQLRAQGLLVEAVVPQVEVAKRRYRMRDRPGRHAAQVSLAVRDLATLLATGIGLVDALDTLCAQYKGRFHSSLLSLRERVASGNSLSDAMAEEPGVYDELTVQMVRVGENAGTLDTVLDRLADFRERYLLFKDRITTALMYPAIVISLAIGVSIFLMTVVLPMLLENLVESGRPLPWPTRVLKWMSETAISHGWWIVIALGVVAMVVVALLRTAPGKRLWHRALFALPILGPLARKQEIARAAIVISTLMRNGIVFVDAVEIAGRVTGNVLLRDALDTMRASVQSGRDIGEALQATGAFPPMVVQIFVVGQQTGQLEEMLDRLASGYERQVASATARLSAALEPILIVCLAIFVGFILFATILPILEAGNVL</sequence>
<evidence type="ECO:0000256" key="1">
    <source>
        <dbReference type="ARBA" id="ARBA00002684"/>
    </source>
</evidence>
<comment type="subcellular location">
    <subcellularLocation>
        <location evidence="2">Cell inner membrane</location>
        <topology evidence="2">Multi-pass membrane protein</topology>
    </subcellularLocation>
    <subcellularLocation>
        <location evidence="11">Cell membrane</location>
        <topology evidence="11">Multi-pass membrane protein</topology>
    </subcellularLocation>
</comment>
<evidence type="ECO:0000256" key="11">
    <source>
        <dbReference type="RuleBase" id="RU003923"/>
    </source>
</evidence>
<evidence type="ECO:0000256" key="3">
    <source>
        <dbReference type="ARBA" id="ARBA00005745"/>
    </source>
</evidence>
<feature type="transmembrane region" description="Helical" evidence="12">
    <location>
        <begin position="221"/>
        <end position="240"/>
    </location>
</feature>
<evidence type="ECO:0000313" key="14">
    <source>
        <dbReference type="EMBL" id="QDU44562.1"/>
    </source>
</evidence>
<evidence type="ECO:0000256" key="8">
    <source>
        <dbReference type="ARBA" id="ARBA00022989"/>
    </source>
</evidence>
<evidence type="ECO:0000256" key="10">
    <source>
        <dbReference type="ARBA" id="ARBA00030750"/>
    </source>
</evidence>
<evidence type="ECO:0000256" key="6">
    <source>
        <dbReference type="ARBA" id="ARBA00022519"/>
    </source>
</evidence>
<dbReference type="InterPro" id="IPR003004">
    <property type="entry name" value="GspF/PilC"/>
</dbReference>
<keyword evidence="7 11" id="KW-0812">Transmembrane</keyword>
<protein>
    <recommendedName>
        <fullName evidence="10">General secretion pathway protein F</fullName>
    </recommendedName>
</protein>
<keyword evidence="15" id="KW-1185">Reference proteome</keyword>
<feature type="transmembrane region" description="Helical" evidence="12">
    <location>
        <begin position="168"/>
        <end position="194"/>
    </location>
</feature>
<dbReference type="InterPro" id="IPR018076">
    <property type="entry name" value="T2SS_GspF_dom"/>
</dbReference>
<accession>A0A517ZPZ7</accession>
<dbReference type="InterPro" id="IPR001992">
    <property type="entry name" value="T2SS_GspF/T4SS_PilC_CS"/>
</dbReference>
<gene>
    <name evidence="14" type="primary">epsF_4</name>
    <name evidence="14" type="ORF">Mal52_30460</name>
</gene>
<feature type="transmembrane region" description="Helical" evidence="12">
    <location>
        <begin position="374"/>
        <end position="395"/>
    </location>
</feature>
<dbReference type="PRINTS" id="PR00812">
    <property type="entry name" value="BCTERIALGSPF"/>
</dbReference>
<keyword evidence="6" id="KW-0997">Cell inner membrane</keyword>
<dbReference type="GO" id="GO:0005886">
    <property type="term" value="C:plasma membrane"/>
    <property type="evidence" value="ECO:0007669"/>
    <property type="project" value="UniProtKB-SubCell"/>
</dbReference>
<feature type="domain" description="Type II secretion system protein GspF" evidence="13">
    <location>
        <begin position="70"/>
        <end position="191"/>
    </location>
</feature>
<comment type="function">
    <text evidence="1">Component of the type II secretion system inner membrane complex required for the energy-dependent secretion of extracellular factors such as proteases and toxins from the periplasm.</text>
</comment>
<dbReference type="PROSITE" id="PS00874">
    <property type="entry name" value="T2SP_F"/>
    <property type="match status" value="1"/>
</dbReference>
<dbReference type="RefSeq" id="WP_145376903.1">
    <property type="nucleotide sequence ID" value="NZ_CP036276.1"/>
</dbReference>